<dbReference type="PANTHER" id="PTHR43566:SF2">
    <property type="entry name" value="DUF4143 DOMAIN-CONTAINING PROTEIN"/>
    <property type="match status" value="1"/>
</dbReference>
<dbReference type="Pfam" id="PF13173">
    <property type="entry name" value="AAA_14"/>
    <property type="match status" value="1"/>
</dbReference>
<name>X0W380_9ZZZZ</name>
<gene>
    <name evidence="2" type="ORF">S01H1_53546</name>
</gene>
<dbReference type="SUPFAM" id="SSF52540">
    <property type="entry name" value="P-loop containing nucleoside triphosphate hydrolases"/>
    <property type="match status" value="1"/>
</dbReference>
<comment type="caution">
    <text evidence="2">The sequence shown here is derived from an EMBL/GenBank/DDBJ whole genome shotgun (WGS) entry which is preliminary data.</text>
</comment>
<evidence type="ECO:0000313" key="2">
    <source>
        <dbReference type="EMBL" id="GAG24990.1"/>
    </source>
</evidence>
<sequence length="134" mass="15311">MYDLLDTLIFLALSQNPGRIAQEVTPQDRLIVIDEIQRLLELLNEVHRLIEGRRIRFLMTGSSARKLRRGGINLLGGRARTIHLHPLTCRELGKRFDLIRALEKGLLPSIYFSDDPSADLESYTGLYLQQEIVA</sequence>
<dbReference type="InterPro" id="IPR027417">
    <property type="entry name" value="P-loop_NTPase"/>
</dbReference>
<protein>
    <recommendedName>
        <fullName evidence="1">AAA domain-containing protein</fullName>
    </recommendedName>
</protein>
<organism evidence="2">
    <name type="scientific">marine sediment metagenome</name>
    <dbReference type="NCBI Taxonomy" id="412755"/>
    <lineage>
        <taxon>unclassified sequences</taxon>
        <taxon>metagenomes</taxon>
        <taxon>ecological metagenomes</taxon>
    </lineage>
</organism>
<proteinExistence type="predicted"/>
<accession>X0W380</accession>
<dbReference type="InterPro" id="IPR041682">
    <property type="entry name" value="AAA_14"/>
</dbReference>
<evidence type="ECO:0000259" key="1">
    <source>
        <dbReference type="Pfam" id="PF13173"/>
    </source>
</evidence>
<dbReference type="PANTHER" id="PTHR43566">
    <property type="entry name" value="CONSERVED PROTEIN"/>
    <property type="match status" value="1"/>
</dbReference>
<reference evidence="2" key="1">
    <citation type="journal article" date="2014" name="Front. Microbiol.">
        <title>High frequency of phylogenetically diverse reductive dehalogenase-homologous genes in deep subseafloor sedimentary metagenomes.</title>
        <authorList>
            <person name="Kawai M."/>
            <person name="Futagami T."/>
            <person name="Toyoda A."/>
            <person name="Takaki Y."/>
            <person name="Nishi S."/>
            <person name="Hori S."/>
            <person name="Arai W."/>
            <person name="Tsubouchi T."/>
            <person name="Morono Y."/>
            <person name="Uchiyama I."/>
            <person name="Ito T."/>
            <person name="Fujiyama A."/>
            <person name="Inagaki F."/>
            <person name="Takami H."/>
        </authorList>
    </citation>
    <scope>NUCLEOTIDE SEQUENCE</scope>
    <source>
        <strain evidence="2">Expedition CK06-06</strain>
    </source>
</reference>
<feature type="domain" description="AAA" evidence="1">
    <location>
        <begin position="17"/>
        <end position="92"/>
    </location>
</feature>
<dbReference type="EMBL" id="BARS01034678">
    <property type="protein sequence ID" value="GAG24990.1"/>
    <property type="molecule type" value="Genomic_DNA"/>
</dbReference>
<dbReference type="AlphaFoldDB" id="X0W380"/>
<feature type="non-terminal residue" evidence="2">
    <location>
        <position position="134"/>
    </location>
</feature>